<evidence type="ECO:0000313" key="2">
    <source>
        <dbReference type="EMBL" id="TWU62562.1"/>
    </source>
</evidence>
<feature type="domain" description="Peptidase S8/S53" evidence="1">
    <location>
        <begin position="27"/>
        <end position="176"/>
    </location>
</feature>
<dbReference type="Pfam" id="PF00082">
    <property type="entry name" value="Peptidase_S8"/>
    <property type="match status" value="1"/>
</dbReference>
<name>A0A5C6FN19_9PLAN</name>
<dbReference type="CDD" id="cd04847">
    <property type="entry name" value="Peptidases_S8_Subtilisin_like_2"/>
    <property type="match status" value="1"/>
</dbReference>
<dbReference type="Proteomes" id="UP000316476">
    <property type="component" value="Unassembled WGS sequence"/>
</dbReference>
<accession>A0A5C6FN19</accession>
<reference evidence="2 3" key="1">
    <citation type="submission" date="2019-02" db="EMBL/GenBank/DDBJ databases">
        <title>Deep-cultivation of Planctomycetes and their phenomic and genomic characterization uncovers novel biology.</title>
        <authorList>
            <person name="Wiegand S."/>
            <person name="Jogler M."/>
            <person name="Boedeker C."/>
            <person name="Pinto D."/>
            <person name="Vollmers J."/>
            <person name="Rivas-Marin E."/>
            <person name="Kohn T."/>
            <person name="Peeters S.H."/>
            <person name="Heuer A."/>
            <person name="Rast P."/>
            <person name="Oberbeckmann S."/>
            <person name="Bunk B."/>
            <person name="Jeske O."/>
            <person name="Meyerdierks A."/>
            <person name="Storesund J.E."/>
            <person name="Kallscheuer N."/>
            <person name="Luecker S."/>
            <person name="Lage O.M."/>
            <person name="Pohl T."/>
            <person name="Merkel B.J."/>
            <person name="Hornburger P."/>
            <person name="Mueller R.-W."/>
            <person name="Bruemmer F."/>
            <person name="Labrenz M."/>
            <person name="Spormann A.M."/>
            <person name="Op Den Camp H."/>
            <person name="Overmann J."/>
            <person name="Amann R."/>
            <person name="Jetten M.S.M."/>
            <person name="Mascher T."/>
            <person name="Medema M.H."/>
            <person name="Devos D.P."/>
            <person name="Kaster A.-K."/>
            <person name="Ovreas L."/>
            <person name="Rohde M."/>
            <person name="Galperin M.Y."/>
            <person name="Jogler C."/>
        </authorList>
    </citation>
    <scope>NUCLEOTIDE SEQUENCE [LARGE SCALE GENOMIC DNA]</scope>
    <source>
        <strain evidence="2 3">V7</strain>
    </source>
</reference>
<organism evidence="2 3">
    <name type="scientific">Crateriforma conspicua</name>
    <dbReference type="NCBI Taxonomy" id="2527996"/>
    <lineage>
        <taxon>Bacteria</taxon>
        <taxon>Pseudomonadati</taxon>
        <taxon>Planctomycetota</taxon>
        <taxon>Planctomycetia</taxon>
        <taxon>Planctomycetales</taxon>
        <taxon>Planctomycetaceae</taxon>
        <taxon>Crateriforma</taxon>
    </lineage>
</organism>
<dbReference type="InterPro" id="IPR000209">
    <property type="entry name" value="Peptidase_S8/S53_dom"/>
</dbReference>
<comment type="caution">
    <text evidence="2">The sequence shown here is derived from an EMBL/GenBank/DDBJ whole genome shotgun (WGS) entry which is preliminary data.</text>
</comment>
<protein>
    <recommendedName>
        <fullName evidence="1">Peptidase S8/S53 domain-containing protein</fullName>
    </recommendedName>
</protein>
<dbReference type="GO" id="GO:0004252">
    <property type="term" value="F:serine-type endopeptidase activity"/>
    <property type="evidence" value="ECO:0007669"/>
    <property type="project" value="InterPro"/>
</dbReference>
<dbReference type="GO" id="GO:0006508">
    <property type="term" value="P:proteolysis"/>
    <property type="evidence" value="ECO:0007669"/>
    <property type="project" value="InterPro"/>
</dbReference>
<evidence type="ECO:0000313" key="3">
    <source>
        <dbReference type="Proteomes" id="UP000316476"/>
    </source>
</evidence>
<proteinExistence type="predicted"/>
<dbReference type="InterPro" id="IPR036852">
    <property type="entry name" value="Peptidase_S8/S53_dom_sf"/>
</dbReference>
<dbReference type="RefSeq" id="WP_197138066.1">
    <property type="nucleotide sequence ID" value="NZ_SJPZ01000002.1"/>
</dbReference>
<dbReference type="SUPFAM" id="SSF52743">
    <property type="entry name" value="Subtilisin-like"/>
    <property type="match status" value="1"/>
</dbReference>
<dbReference type="InterPro" id="IPR034074">
    <property type="entry name" value="Y4bN_pept_dom"/>
</dbReference>
<dbReference type="AlphaFoldDB" id="A0A5C6FN19"/>
<dbReference type="EMBL" id="SJPZ01000002">
    <property type="protein sequence ID" value="TWU62562.1"/>
    <property type="molecule type" value="Genomic_DNA"/>
</dbReference>
<evidence type="ECO:0000259" key="1">
    <source>
        <dbReference type="Pfam" id="PF00082"/>
    </source>
</evidence>
<dbReference type="Gene3D" id="3.40.50.200">
    <property type="entry name" value="Peptidase S8/S53 domain"/>
    <property type="match status" value="1"/>
</dbReference>
<gene>
    <name evidence="2" type="ORF">V7x_42970</name>
</gene>
<sequence length="414" mass="46050">MEKGNNLLQPYGIVDHYRVLDEDSSKDPLELYDTLNHIKNVLQSRKYQFVNLSIGPALPIEDYDVHAWTAVLDSIFADGETLTTVAVGNEGEQDHESGNARVQVPSESVNSLAVGAADSRSKTWKRAPYSCIGPGRSPGLIKPEVIAFGGCSNEPFFVLDQSTSIATPDAGTTYASPYTLRMGMGVRAHFGNSLSMLAIKSLLVHCSEPAKKLPIHEIGWGRVAQDIDSIVICPDGEARVVYQGELTPGQYLRTPVPLPSGKIDGMVTLSATFCFACQTDPKDPGNYTRGGLDVTFRPHADNFDDDAMNPKSKRFFRRTDFDTEKELRLDAHKWETTLHRRQRFRSTTLKDPVFDVHYQVREAGKATGGDKIKYALIITLSAPKVKNLYQRIVQRYQTQLEPIVPLIEVPIRVR</sequence>